<protein>
    <submittedName>
        <fullName evidence="1">Uncharacterized protein</fullName>
    </submittedName>
</protein>
<reference evidence="1" key="1">
    <citation type="submission" date="2022-01" db="EMBL/GenBank/DDBJ databases">
        <authorList>
            <person name="King R."/>
        </authorList>
    </citation>
    <scope>NUCLEOTIDE SEQUENCE</scope>
</reference>
<name>A0A9P0GY28_NEZVI</name>
<keyword evidence="2" id="KW-1185">Reference proteome</keyword>
<accession>A0A9P0GY28</accession>
<gene>
    <name evidence="1" type="ORF">NEZAVI_LOCUS1588</name>
</gene>
<organism evidence="1 2">
    <name type="scientific">Nezara viridula</name>
    <name type="common">Southern green stink bug</name>
    <name type="synonym">Cimex viridulus</name>
    <dbReference type="NCBI Taxonomy" id="85310"/>
    <lineage>
        <taxon>Eukaryota</taxon>
        <taxon>Metazoa</taxon>
        <taxon>Ecdysozoa</taxon>
        <taxon>Arthropoda</taxon>
        <taxon>Hexapoda</taxon>
        <taxon>Insecta</taxon>
        <taxon>Pterygota</taxon>
        <taxon>Neoptera</taxon>
        <taxon>Paraneoptera</taxon>
        <taxon>Hemiptera</taxon>
        <taxon>Heteroptera</taxon>
        <taxon>Panheteroptera</taxon>
        <taxon>Pentatomomorpha</taxon>
        <taxon>Pentatomoidea</taxon>
        <taxon>Pentatomidae</taxon>
        <taxon>Pentatominae</taxon>
        <taxon>Nezara</taxon>
    </lineage>
</organism>
<evidence type="ECO:0000313" key="1">
    <source>
        <dbReference type="EMBL" id="CAH1390373.1"/>
    </source>
</evidence>
<dbReference type="AlphaFoldDB" id="A0A9P0GY28"/>
<dbReference type="Proteomes" id="UP001152798">
    <property type="component" value="Chromosome 1"/>
</dbReference>
<sequence length="77" mass="9217">MLIWKRCHGDRLGFHQCLICRNVQGVLKFQYFLEKAYNIGCGTQIIYIYKKSVYDVANFRQLLKNLKVFYSTHCLYT</sequence>
<dbReference type="EMBL" id="OV725077">
    <property type="protein sequence ID" value="CAH1390373.1"/>
    <property type="molecule type" value="Genomic_DNA"/>
</dbReference>
<proteinExistence type="predicted"/>
<evidence type="ECO:0000313" key="2">
    <source>
        <dbReference type="Proteomes" id="UP001152798"/>
    </source>
</evidence>